<evidence type="ECO:0000313" key="3">
    <source>
        <dbReference type="Proteomes" id="UP001303046"/>
    </source>
</evidence>
<feature type="transmembrane region" description="Helical" evidence="1">
    <location>
        <begin position="139"/>
        <end position="163"/>
    </location>
</feature>
<reference evidence="2 3" key="1">
    <citation type="submission" date="2023-08" db="EMBL/GenBank/DDBJ databases">
        <title>A Necator americanus chromosomal reference genome.</title>
        <authorList>
            <person name="Ilik V."/>
            <person name="Petrzelkova K.J."/>
            <person name="Pardy F."/>
            <person name="Fuh T."/>
            <person name="Niatou-Singa F.S."/>
            <person name="Gouil Q."/>
            <person name="Baker L."/>
            <person name="Ritchie M.E."/>
            <person name="Jex A.R."/>
            <person name="Gazzola D."/>
            <person name="Li H."/>
            <person name="Toshio Fujiwara R."/>
            <person name="Zhan B."/>
            <person name="Aroian R.V."/>
            <person name="Pafco B."/>
            <person name="Schwarz E.M."/>
        </authorList>
    </citation>
    <scope>NUCLEOTIDE SEQUENCE [LARGE SCALE GENOMIC DNA]</scope>
    <source>
        <strain evidence="2 3">Aroian</strain>
        <tissue evidence="2">Whole animal</tissue>
    </source>
</reference>
<dbReference type="Gene3D" id="1.20.1070.10">
    <property type="entry name" value="Rhodopsin 7-helix transmembrane proteins"/>
    <property type="match status" value="1"/>
</dbReference>
<sequence>MGNETVSFQESLFVGITYFLFATALLLIYIVYNLVLLRDNEFRKLQAFRLMIFLGLLDCTQLLAHISSGILTIHKDINHNYPYLSQPYDVKSPARVSWNSYRYEWLWAPMPSALSEEDLGFSWSYGSNKASVVMSGIEYIVSVICIGLTFLVYILIAVSIYRMTRGVVSVKRREIVLVVHAALLFFTLTTLITCWHYYSIFLPESVWTYFSINIYWMLYCGLNPILHMAFSKQMRTSWLRFIGYTDVLRRDRKTISVVAATSYR</sequence>
<keyword evidence="3" id="KW-1185">Reference proteome</keyword>
<feature type="transmembrane region" description="Helical" evidence="1">
    <location>
        <begin position="210"/>
        <end position="230"/>
    </location>
</feature>
<dbReference type="InterPro" id="IPR019425">
    <property type="entry name" value="7TM_GPCR_serpentine_rcpt_Srt"/>
</dbReference>
<feature type="transmembrane region" description="Helical" evidence="1">
    <location>
        <begin position="175"/>
        <end position="198"/>
    </location>
</feature>
<feature type="transmembrane region" description="Helical" evidence="1">
    <location>
        <begin position="12"/>
        <end position="35"/>
    </location>
</feature>
<comment type="caution">
    <text evidence="2">The sequence shown here is derived from an EMBL/GenBank/DDBJ whole genome shotgun (WGS) entry which is preliminary data.</text>
</comment>
<evidence type="ECO:0000256" key="1">
    <source>
        <dbReference type="SAM" id="Phobius"/>
    </source>
</evidence>
<dbReference type="Pfam" id="PF10321">
    <property type="entry name" value="7TM_GPCR_Srt"/>
    <property type="match status" value="1"/>
</dbReference>
<keyword evidence="1" id="KW-0472">Membrane</keyword>
<organism evidence="2 3">
    <name type="scientific">Necator americanus</name>
    <name type="common">Human hookworm</name>
    <dbReference type="NCBI Taxonomy" id="51031"/>
    <lineage>
        <taxon>Eukaryota</taxon>
        <taxon>Metazoa</taxon>
        <taxon>Ecdysozoa</taxon>
        <taxon>Nematoda</taxon>
        <taxon>Chromadorea</taxon>
        <taxon>Rhabditida</taxon>
        <taxon>Rhabditina</taxon>
        <taxon>Rhabditomorpha</taxon>
        <taxon>Strongyloidea</taxon>
        <taxon>Ancylostomatidae</taxon>
        <taxon>Bunostominae</taxon>
        <taxon>Necator</taxon>
    </lineage>
</organism>
<evidence type="ECO:0008006" key="4">
    <source>
        <dbReference type="Google" id="ProtNLM"/>
    </source>
</evidence>
<accession>A0ABR1E4E6</accession>
<protein>
    <recommendedName>
        <fullName evidence="4">7TM GPCR serpentine receptor class x (Srx) domain-containing protein</fullName>
    </recommendedName>
</protein>
<evidence type="ECO:0000313" key="2">
    <source>
        <dbReference type="EMBL" id="KAK6757565.1"/>
    </source>
</evidence>
<dbReference type="Proteomes" id="UP001303046">
    <property type="component" value="Unassembled WGS sequence"/>
</dbReference>
<dbReference type="EMBL" id="JAVFWL010000005">
    <property type="protein sequence ID" value="KAK6757565.1"/>
    <property type="molecule type" value="Genomic_DNA"/>
</dbReference>
<dbReference type="PANTHER" id="PTHR23021">
    <property type="entry name" value="SERPENTINE RECEPTOR, CLASS T"/>
    <property type="match status" value="1"/>
</dbReference>
<gene>
    <name evidence="2" type="primary">Necator_chrV.g20194</name>
    <name evidence="2" type="ORF">RB195_015402</name>
</gene>
<feature type="transmembrane region" description="Helical" evidence="1">
    <location>
        <begin position="47"/>
        <end position="73"/>
    </location>
</feature>
<proteinExistence type="predicted"/>
<keyword evidence="1" id="KW-0812">Transmembrane</keyword>
<name>A0ABR1E4E6_NECAM</name>
<keyword evidence="1" id="KW-1133">Transmembrane helix</keyword>